<dbReference type="SUPFAM" id="SSF101148">
    <property type="entry name" value="Plant invertase/pectin methylesterase inhibitor"/>
    <property type="match status" value="1"/>
</dbReference>
<evidence type="ECO:0000256" key="6">
    <source>
        <dbReference type="ARBA" id="ARBA00038471"/>
    </source>
</evidence>
<keyword evidence="10" id="KW-1185">Reference proteome</keyword>
<reference evidence="10" key="1">
    <citation type="journal article" date="2014" name="Science">
        <title>The coffee genome provides insight into the convergent evolution of caffeine biosynthesis.</title>
        <authorList>
            <person name="Denoeud F."/>
            <person name="Carretero-Paulet L."/>
            <person name="Dereeper A."/>
            <person name="Droc G."/>
            <person name="Guyot R."/>
            <person name="Pietrella M."/>
            <person name="Zheng C."/>
            <person name="Alberti A."/>
            <person name="Anthony F."/>
            <person name="Aprea G."/>
            <person name="Aury J.M."/>
            <person name="Bento P."/>
            <person name="Bernard M."/>
            <person name="Bocs S."/>
            <person name="Campa C."/>
            <person name="Cenci A."/>
            <person name="Combes M.C."/>
            <person name="Crouzillat D."/>
            <person name="Da Silva C."/>
            <person name="Daddiego L."/>
            <person name="De Bellis F."/>
            <person name="Dussert S."/>
            <person name="Garsmeur O."/>
            <person name="Gayraud T."/>
            <person name="Guignon V."/>
            <person name="Jahn K."/>
            <person name="Jamilloux V."/>
            <person name="Joet T."/>
            <person name="Labadie K."/>
            <person name="Lan T."/>
            <person name="Leclercq J."/>
            <person name="Lepelley M."/>
            <person name="Leroy T."/>
            <person name="Li L.T."/>
            <person name="Librado P."/>
            <person name="Lopez L."/>
            <person name="Munoz A."/>
            <person name="Noel B."/>
            <person name="Pallavicini A."/>
            <person name="Perrotta G."/>
            <person name="Poncet V."/>
            <person name="Pot D."/>
            <person name="Priyono X."/>
            <person name="Rigoreau M."/>
            <person name="Rouard M."/>
            <person name="Rozas J."/>
            <person name="Tranchant-Dubreuil C."/>
            <person name="VanBuren R."/>
            <person name="Zhang Q."/>
            <person name="Andrade A.C."/>
            <person name="Argout X."/>
            <person name="Bertrand B."/>
            <person name="de Kochko A."/>
            <person name="Graziosi G."/>
            <person name="Henry R.J."/>
            <person name="Jayarama X."/>
            <person name="Ming R."/>
            <person name="Nagai C."/>
            <person name="Rounsley S."/>
            <person name="Sankoff D."/>
            <person name="Giuliano G."/>
            <person name="Albert V.A."/>
            <person name="Wincker P."/>
            <person name="Lashermes P."/>
        </authorList>
    </citation>
    <scope>NUCLEOTIDE SEQUENCE [LARGE SCALE GENOMIC DNA]</scope>
    <source>
        <strain evidence="10">cv. DH200-94</strain>
    </source>
</reference>
<dbReference type="Gramene" id="CDP05320">
    <property type="protein sequence ID" value="CDP05320"/>
    <property type="gene ID" value="GSCOC_T00020317001"/>
</dbReference>
<evidence type="ECO:0000256" key="7">
    <source>
        <dbReference type="SAM" id="SignalP"/>
    </source>
</evidence>
<dbReference type="Proteomes" id="UP000295252">
    <property type="component" value="Chromosome IV"/>
</dbReference>
<keyword evidence="2" id="KW-0052">Apoplast</keyword>
<dbReference type="GO" id="GO:0048046">
    <property type="term" value="C:apoplast"/>
    <property type="evidence" value="ECO:0007669"/>
    <property type="project" value="UniProtKB-SubCell"/>
</dbReference>
<feature type="chain" id="PRO_5001654697" description="Pectinesterase inhibitor domain-containing protein" evidence="7">
    <location>
        <begin position="29"/>
        <end position="201"/>
    </location>
</feature>
<keyword evidence="4 7" id="KW-0732">Signal</keyword>
<dbReference type="OrthoDB" id="1430376at2759"/>
<protein>
    <recommendedName>
        <fullName evidence="8">Pectinesterase inhibitor domain-containing protein</fullName>
    </recommendedName>
</protein>
<evidence type="ECO:0000256" key="3">
    <source>
        <dbReference type="ARBA" id="ARBA00022525"/>
    </source>
</evidence>
<evidence type="ECO:0000256" key="5">
    <source>
        <dbReference type="ARBA" id="ARBA00023157"/>
    </source>
</evidence>
<dbReference type="InParanoid" id="A0A068U9U7"/>
<dbReference type="STRING" id="49390.A0A068U9U7"/>
<dbReference type="CDD" id="cd15798">
    <property type="entry name" value="PMEI-like_3"/>
    <property type="match status" value="1"/>
</dbReference>
<dbReference type="InterPro" id="IPR035513">
    <property type="entry name" value="Invertase/methylesterase_inhib"/>
</dbReference>
<evidence type="ECO:0000256" key="1">
    <source>
        <dbReference type="ARBA" id="ARBA00004271"/>
    </source>
</evidence>
<dbReference type="Gene3D" id="1.20.140.40">
    <property type="entry name" value="Invertase/pectin methylesterase inhibitor family protein"/>
    <property type="match status" value="1"/>
</dbReference>
<dbReference type="SMART" id="SM00856">
    <property type="entry name" value="PMEI"/>
    <property type="match status" value="1"/>
</dbReference>
<evidence type="ECO:0000256" key="4">
    <source>
        <dbReference type="ARBA" id="ARBA00022729"/>
    </source>
</evidence>
<feature type="signal peptide" evidence="7">
    <location>
        <begin position="1"/>
        <end position="28"/>
    </location>
</feature>
<dbReference type="AlphaFoldDB" id="A0A068U9U7"/>
<evidence type="ECO:0000313" key="10">
    <source>
        <dbReference type="Proteomes" id="UP000295252"/>
    </source>
</evidence>
<evidence type="ECO:0000259" key="8">
    <source>
        <dbReference type="SMART" id="SM00856"/>
    </source>
</evidence>
<dbReference type="PANTHER" id="PTHR31080:SF117">
    <property type="entry name" value="PLANT INVERTASE_PECTIN METHYLESTERASE INHIBITOR SUPERFAMILY PROTEIN"/>
    <property type="match status" value="1"/>
</dbReference>
<keyword evidence="3" id="KW-0964">Secreted</keyword>
<sequence>MEGSSSTHLATILLICLSLTHFSTTATAARALSGATNAEFIRTSCSTTTYPKLCYATLSNQATIIQSDPKLLAHAALSASLDTAKSTSSMMAKLSQSHGMTPRQGGAMRDCVEELRESVDELKNSLDEMPQLTGSNFALTMNDIQTWVSAALTDDDTCMEGFAGKATNGNTKIAVRDQIVNVAHVTSNALALINSYAALHG</sequence>
<dbReference type="EMBL" id="HG739099">
    <property type="protein sequence ID" value="CDP05320.1"/>
    <property type="molecule type" value="Genomic_DNA"/>
</dbReference>
<dbReference type="PhylomeDB" id="A0A068U9U7"/>
<dbReference type="GO" id="GO:0004857">
    <property type="term" value="F:enzyme inhibitor activity"/>
    <property type="evidence" value="ECO:0007669"/>
    <property type="project" value="InterPro"/>
</dbReference>
<dbReference type="InterPro" id="IPR051955">
    <property type="entry name" value="PME_Inhibitor"/>
</dbReference>
<dbReference type="PANTHER" id="PTHR31080">
    <property type="entry name" value="PECTINESTERASE INHIBITOR-LIKE"/>
    <property type="match status" value="1"/>
</dbReference>
<gene>
    <name evidence="9" type="ORF">GSCOC_T00020317001</name>
</gene>
<name>A0A068U9U7_COFCA</name>
<comment type="subcellular location">
    <subcellularLocation>
        <location evidence="1">Secreted</location>
        <location evidence="1">Extracellular space</location>
        <location evidence="1">Apoplast</location>
    </subcellularLocation>
</comment>
<evidence type="ECO:0000256" key="2">
    <source>
        <dbReference type="ARBA" id="ARBA00022523"/>
    </source>
</evidence>
<feature type="domain" description="Pectinesterase inhibitor" evidence="8">
    <location>
        <begin position="36"/>
        <end position="192"/>
    </location>
</feature>
<evidence type="ECO:0000313" key="9">
    <source>
        <dbReference type="EMBL" id="CDP05320.1"/>
    </source>
</evidence>
<dbReference type="FunFam" id="1.20.140.40:FF:000006">
    <property type="entry name" value="Pectinesterase inhibitor 3"/>
    <property type="match status" value="1"/>
</dbReference>
<comment type="similarity">
    <text evidence="6">Belongs to the PMEI family.</text>
</comment>
<dbReference type="Pfam" id="PF04043">
    <property type="entry name" value="PMEI"/>
    <property type="match status" value="1"/>
</dbReference>
<dbReference type="OMA" id="RPYQEAS"/>
<accession>A0A068U9U7</accession>
<keyword evidence="5" id="KW-1015">Disulfide bond</keyword>
<dbReference type="InterPro" id="IPR006501">
    <property type="entry name" value="Pectinesterase_inhib_dom"/>
</dbReference>
<proteinExistence type="inferred from homology"/>
<organism evidence="9 10">
    <name type="scientific">Coffea canephora</name>
    <name type="common">Robusta coffee</name>
    <dbReference type="NCBI Taxonomy" id="49390"/>
    <lineage>
        <taxon>Eukaryota</taxon>
        <taxon>Viridiplantae</taxon>
        <taxon>Streptophyta</taxon>
        <taxon>Embryophyta</taxon>
        <taxon>Tracheophyta</taxon>
        <taxon>Spermatophyta</taxon>
        <taxon>Magnoliopsida</taxon>
        <taxon>eudicotyledons</taxon>
        <taxon>Gunneridae</taxon>
        <taxon>Pentapetalae</taxon>
        <taxon>asterids</taxon>
        <taxon>lamiids</taxon>
        <taxon>Gentianales</taxon>
        <taxon>Rubiaceae</taxon>
        <taxon>Ixoroideae</taxon>
        <taxon>Gardenieae complex</taxon>
        <taxon>Bertiereae - Coffeeae clade</taxon>
        <taxon>Coffeeae</taxon>
        <taxon>Coffea</taxon>
    </lineage>
</organism>
<dbReference type="NCBIfam" id="TIGR01614">
    <property type="entry name" value="PME_inhib"/>
    <property type="match status" value="1"/>
</dbReference>
<dbReference type="FunCoup" id="A0A068U9U7">
    <property type="interactions" value="178"/>
</dbReference>